<dbReference type="GO" id="GO:0003690">
    <property type="term" value="F:double-stranded DNA binding"/>
    <property type="evidence" value="ECO:0007669"/>
    <property type="project" value="InterPro"/>
</dbReference>
<dbReference type="PANTHER" id="PTHR12732:SF0">
    <property type="entry name" value="PCI DOMAIN-CONTAINING PROTEIN 2"/>
    <property type="match status" value="1"/>
</dbReference>
<proteinExistence type="inferred from homology"/>
<reference evidence="5" key="1">
    <citation type="submission" date="2025-08" db="UniProtKB">
        <authorList>
            <consortium name="RefSeq"/>
        </authorList>
    </citation>
    <scope>IDENTIFICATION</scope>
</reference>
<dbReference type="GO" id="GO:0006368">
    <property type="term" value="P:transcription elongation by RNA polymerase II"/>
    <property type="evidence" value="ECO:0007669"/>
    <property type="project" value="TreeGrafter"/>
</dbReference>
<dbReference type="PANTHER" id="PTHR12732">
    <property type="entry name" value="UNCHARACTERIZED PROTEASOME COMPONENT REGION PCI-CONTAINING"/>
    <property type="match status" value="1"/>
</dbReference>
<dbReference type="CTD" id="55795"/>
<dbReference type="RefSeq" id="XP_008468155.1">
    <property type="nucleotide sequence ID" value="XM_008469933.3"/>
</dbReference>
<dbReference type="STRING" id="121845.A0A1S3CUM7"/>
<evidence type="ECO:0000259" key="3">
    <source>
        <dbReference type="PROSITE" id="PS50250"/>
    </source>
</evidence>
<dbReference type="Proteomes" id="UP000079169">
    <property type="component" value="Unplaced"/>
</dbReference>
<dbReference type="KEGG" id="dci:103505589"/>
<dbReference type="InterPro" id="IPR036388">
    <property type="entry name" value="WH-like_DNA-bd_sf"/>
</dbReference>
<protein>
    <recommendedName>
        <fullName evidence="2">CSN12-like protein</fullName>
    </recommendedName>
</protein>
<sequence length="410" mass="47543">MSAVERYLQRVKMVWEGRDSNGLSVCFSFKNPTFKHEDFQKNVEDYVIRRYLEHPIFELVSAHLKCVQSIQANNFNEAYLSQSTIVQGFIKMFQQCKEDNWLLPVVQTVSLNLRLVSNKVDNKALASSIQDGNSGAKPRDALETTTEMLMTCFRICTSDNRTSENDSKKWGMLPFVNQLFKVYFRISKLHLMKPLIRAIESSQYKDKSSLSQQITYKYYVGRKAMFDSDYKTANEYLTFAFQRCHKSSKKNKRLILIYLVPVKMLLGFMPTRELLDKYDLLQLWDVTVAVKGGQINQLSDAMTKHQTFFIKCGIYLILEKLKMITYRNLFKKVYNIHKDINKNSVVELQQFLQALHYVEGKHIDLEDTHCLLCNLIHDGQLKGYISLAHQKVVLSKTDPFPKLSAIASAT</sequence>
<gene>
    <name evidence="5" type="primary">LOC103505589</name>
</gene>
<dbReference type="PROSITE" id="PS50250">
    <property type="entry name" value="PCI"/>
    <property type="match status" value="1"/>
</dbReference>
<evidence type="ECO:0000313" key="4">
    <source>
        <dbReference type="Proteomes" id="UP000079169"/>
    </source>
</evidence>
<dbReference type="Gene3D" id="1.10.10.10">
    <property type="entry name" value="Winged helix-like DNA-binding domain superfamily/Winged helix DNA-binding domain"/>
    <property type="match status" value="1"/>
</dbReference>
<dbReference type="OrthoDB" id="10252687at2759"/>
<accession>A0A1S3CUM7</accession>
<dbReference type="GO" id="GO:0003723">
    <property type="term" value="F:RNA binding"/>
    <property type="evidence" value="ECO:0007669"/>
    <property type="project" value="InterPro"/>
</dbReference>
<dbReference type="AlphaFoldDB" id="A0A1S3CUM7"/>
<feature type="domain" description="PCI" evidence="3">
    <location>
        <begin position="214"/>
        <end position="399"/>
    </location>
</feature>
<organism evidence="4 5">
    <name type="scientific">Diaphorina citri</name>
    <name type="common">Asian citrus psyllid</name>
    <dbReference type="NCBI Taxonomy" id="121845"/>
    <lineage>
        <taxon>Eukaryota</taxon>
        <taxon>Metazoa</taxon>
        <taxon>Ecdysozoa</taxon>
        <taxon>Arthropoda</taxon>
        <taxon>Hexapoda</taxon>
        <taxon>Insecta</taxon>
        <taxon>Pterygota</taxon>
        <taxon>Neoptera</taxon>
        <taxon>Paraneoptera</taxon>
        <taxon>Hemiptera</taxon>
        <taxon>Sternorrhyncha</taxon>
        <taxon>Psylloidea</taxon>
        <taxon>Psyllidae</taxon>
        <taxon>Diaphorininae</taxon>
        <taxon>Diaphorina</taxon>
    </lineage>
</organism>
<dbReference type="GeneID" id="103505589"/>
<dbReference type="Pfam" id="PF01399">
    <property type="entry name" value="PCI"/>
    <property type="match status" value="1"/>
</dbReference>
<name>A0A1S3CUM7_DIACI</name>
<dbReference type="GO" id="GO:0000973">
    <property type="term" value="P:post-transcriptional tethering of RNA polymerase II gene DNA at nuclear periphery"/>
    <property type="evidence" value="ECO:0007669"/>
    <property type="project" value="TreeGrafter"/>
</dbReference>
<keyword evidence="4" id="KW-1185">Reference proteome</keyword>
<dbReference type="PaxDb" id="121845-A0A1S3CUM7"/>
<dbReference type="OMA" id="INRMFTL"/>
<dbReference type="GO" id="GO:0070390">
    <property type="term" value="C:transcription export complex 2"/>
    <property type="evidence" value="ECO:0007669"/>
    <property type="project" value="TreeGrafter"/>
</dbReference>
<evidence type="ECO:0000256" key="2">
    <source>
        <dbReference type="ARBA" id="ARBA00033214"/>
    </source>
</evidence>
<dbReference type="GO" id="GO:0016973">
    <property type="term" value="P:poly(A)+ mRNA export from nucleus"/>
    <property type="evidence" value="ECO:0007669"/>
    <property type="project" value="TreeGrafter"/>
</dbReference>
<evidence type="ECO:0000256" key="1">
    <source>
        <dbReference type="ARBA" id="ARBA00025771"/>
    </source>
</evidence>
<dbReference type="InterPro" id="IPR000717">
    <property type="entry name" value="PCI_dom"/>
</dbReference>
<dbReference type="InterPro" id="IPR045114">
    <property type="entry name" value="Csn12-like"/>
</dbReference>
<evidence type="ECO:0000313" key="5">
    <source>
        <dbReference type="RefSeq" id="XP_008468155.1"/>
    </source>
</evidence>
<dbReference type="SMART" id="SM00753">
    <property type="entry name" value="PAM"/>
    <property type="match status" value="1"/>
</dbReference>
<comment type="similarity">
    <text evidence="1">Belongs to the CSN12 family.</text>
</comment>